<dbReference type="PANTHER" id="PTHR45958:SF6">
    <property type="entry name" value="U-BOX DOMAIN-CONTAINING PROTEIN 43"/>
    <property type="match status" value="1"/>
</dbReference>
<evidence type="ECO:0000313" key="1">
    <source>
        <dbReference type="EMBL" id="MCI36629.1"/>
    </source>
</evidence>
<dbReference type="InterPro" id="IPR052608">
    <property type="entry name" value="U-box_domain_protein"/>
</dbReference>
<accession>A0A392RK47</accession>
<dbReference type="EMBL" id="LXQA010235842">
    <property type="protein sequence ID" value="MCI36629.1"/>
    <property type="molecule type" value="Genomic_DNA"/>
</dbReference>
<name>A0A392RK47_9FABA</name>
<keyword evidence="2" id="KW-1185">Reference proteome</keyword>
<dbReference type="Proteomes" id="UP000265520">
    <property type="component" value="Unassembled WGS sequence"/>
</dbReference>
<dbReference type="PANTHER" id="PTHR45958">
    <property type="entry name" value="RING-TYPE E3 UBIQUITIN TRANSFERASE"/>
    <property type="match status" value="1"/>
</dbReference>
<sequence length="79" mass="8387">MGPELADALRGSVGQLSSLVKVISENIGITEEQAAAVGLLADLPERDLGLTRQLLDEGAFRMAISKVIAIRQGEIRGTR</sequence>
<reference evidence="1 2" key="1">
    <citation type="journal article" date="2018" name="Front. Plant Sci.">
        <title>Red Clover (Trifolium pratense) and Zigzag Clover (T. medium) - A Picture of Genomic Similarities and Differences.</title>
        <authorList>
            <person name="Dluhosova J."/>
            <person name="Istvanek J."/>
            <person name="Nedelnik J."/>
            <person name="Repkova J."/>
        </authorList>
    </citation>
    <scope>NUCLEOTIDE SEQUENCE [LARGE SCALE GENOMIC DNA]</scope>
    <source>
        <strain evidence="2">cv. 10/8</strain>
        <tissue evidence="1">Leaf</tissue>
    </source>
</reference>
<dbReference type="AlphaFoldDB" id="A0A392RK47"/>
<comment type="caution">
    <text evidence="1">The sequence shown here is derived from an EMBL/GenBank/DDBJ whole genome shotgun (WGS) entry which is preliminary data.</text>
</comment>
<evidence type="ECO:0000313" key="2">
    <source>
        <dbReference type="Proteomes" id="UP000265520"/>
    </source>
</evidence>
<proteinExistence type="predicted"/>
<protein>
    <submittedName>
        <fullName evidence="1">U-box domain-containing protein 44-like</fullName>
    </submittedName>
</protein>
<feature type="non-terminal residue" evidence="1">
    <location>
        <position position="79"/>
    </location>
</feature>
<organism evidence="1 2">
    <name type="scientific">Trifolium medium</name>
    <dbReference type="NCBI Taxonomy" id="97028"/>
    <lineage>
        <taxon>Eukaryota</taxon>
        <taxon>Viridiplantae</taxon>
        <taxon>Streptophyta</taxon>
        <taxon>Embryophyta</taxon>
        <taxon>Tracheophyta</taxon>
        <taxon>Spermatophyta</taxon>
        <taxon>Magnoliopsida</taxon>
        <taxon>eudicotyledons</taxon>
        <taxon>Gunneridae</taxon>
        <taxon>Pentapetalae</taxon>
        <taxon>rosids</taxon>
        <taxon>fabids</taxon>
        <taxon>Fabales</taxon>
        <taxon>Fabaceae</taxon>
        <taxon>Papilionoideae</taxon>
        <taxon>50 kb inversion clade</taxon>
        <taxon>NPAAA clade</taxon>
        <taxon>Hologalegina</taxon>
        <taxon>IRL clade</taxon>
        <taxon>Trifolieae</taxon>
        <taxon>Trifolium</taxon>
    </lineage>
</organism>